<gene>
    <name evidence="7" type="ORF">FHU41_002266</name>
</gene>
<name>A0A7Y9LUV1_9MICC</name>
<evidence type="ECO:0000259" key="6">
    <source>
        <dbReference type="Pfam" id="PF03466"/>
    </source>
</evidence>
<dbReference type="GO" id="GO:0032993">
    <property type="term" value="C:protein-DNA complex"/>
    <property type="evidence" value="ECO:0007669"/>
    <property type="project" value="TreeGrafter"/>
</dbReference>
<sequence>MLRIGFVPGVSPDKWFHRWADRHPEQPLESFLLSVEEQRTALLEDDADFCFVRLPIDKTGLHLIPLYSETAVVVAPKDHEITVFEELELKDLADENLLSTSGGTEAALDLVQAGVGLLILPQSLARHHNRKELRYRPVLDAPGSSVGLAWLTEREDPEIEEFIGVVRGRTANSSRQEPTPAKAQKSAKAKPSPAKNVPKNAAKKPAAAQRHKRSGRPGKRR</sequence>
<dbReference type="GO" id="GO:0003677">
    <property type="term" value="F:DNA binding"/>
    <property type="evidence" value="ECO:0007669"/>
    <property type="project" value="UniProtKB-KW"/>
</dbReference>
<dbReference type="Gene3D" id="3.40.190.290">
    <property type="match status" value="1"/>
</dbReference>
<comment type="similarity">
    <text evidence="1">Belongs to the LysR transcriptional regulatory family.</text>
</comment>
<evidence type="ECO:0000313" key="8">
    <source>
        <dbReference type="Proteomes" id="UP000521748"/>
    </source>
</evidence>
<dbReference type="Proteomes" id="UP000521748">
    <property type="component" value="Unassembled WGS sequence"/>
</dbReference>
<dbReference type="AlphaFoldDB" id="A0A7Y9LUV1"/>
<keyword evidence="2" id="KW-0805">Transcription regulation</keyword>
<dbReference type="RefSeq" id="WP_179389727.1">
    <property type="nucleotide sequence ID" value="NZ_JACBYQ010000002.1"/>
</dbReference>
<evidence type="ECO:0000256" key="1">
    <source>
        <dbReference type="ARBA" id="ARBA00009437"/>
    </source>
</evidence>
<evidence type="ECO:0000256" key="5">
    <source>
        <dbReference type="SAM" id="MobiDB-lite"/>
    </source>
</evidence>
<evidence type="ECO:0000313" key="7">
    <source>
        <dbReference type="EMBL" id="NYE96016.1"/>
    </source>
</evidence>
<reference evidence="7 8" key="1">
    <citation type="submission" date="2020-07" db="EMBL/GenBank/DDBJ databases">
        <title>Sequencing the genomes of 1000 actinobacteria strains.</title>
        <authorList>
            <person name="Klenk H.-P."/>
        </authorList>
    </citation>
    <scope>NUCLEOTIDE SEQUENCE [LARGE SCALE GENOMIC DNA]</scope>
    <source>
        <strain evidence="7 8">DSM 102047</strain>
    </source>
</reference>
<evidence type="ECO:0000256" key="3">
    <source>
        <dbReference type="ARBA" id="ARBA00023125"/>
    </source>
</evidence>
<protein>
    <submittedName>
        <fullName evidence="7">DNA-binding transcriptional LysR family regulator</fullName>
    </submittedName>
</protein>
<feature type="compositionally biased region" description="Basic residues" evidence="5">
    <location>
        <begin position="209"/>
        <end position="221"/>
    </location>
</feature>
<dbReference type="Gene3D" id="3.40.190.10">
    <property type="entry name" value="Periplasmic binding protein-like II"/>
    <property type="match status" value="2"/>
</dbReference>
<keyword evidence="8" id="KW-1185">Reference proteome</keyword>
<dbReference type="PANTHER" id="PTHR30346">
    <property type="entry name" value="TRANSCRIPTIONAL DUAL REGULATOR HCAR-RELATED"/>
    <property type="match status" value="1"/>
</dbReference>
<dbReference type="GO" id="GO:0003700">
    <property type="term" value="F:DNA-binding transcription factor activity"/>
    <property type="evidence" value="ECO:0007669"/>
    <property type="project" value="TreeGrafter"/>
</dbReference>
<dbReference type="InterPro" id="IPR005119">
    <property type="entry name" value="LysR_subst-bd"/>
</dbReference>
<feature type="domain" description="LysR substrate-binding" evidence="6">
    <location>
        <begin position="2"/>
        <end position="100"/>
    </location>
</feature>
<organism evidence="7 8">
    <name type="scientific">Psychromicrobium silvestre</name>
    <dbReference type="NCBI Taxonomy" id="1645614"/>
    <lineage>
        <taxon>Bacteria</taxon>
        <taxon>Bacillati</taxon>
        <taxon>Actinomycetota</taxon>
        <taxon>Actinomycetes</taxon>
        <taxon>Micrococcales</taxon>
        <taxon>Micrococcaceae</taxon>
        <taxon>Psychromicrobium</taxon>
    </lineage>
</organism>
<dbReference type="CDD" id="cd08414">
    <property type="entry name" value="PBP2_LTTR_aromatics_like"/>
    <property type="match status" value="1"/>
</dbReference>
<keyword evidence="3 7" id="KW-0238">DNA-binding</keyword>
<evidence type="ECO:0000256" key="4">
    <source>
        <dbReference type="ARBA" id="ARBA00023163"/>
    </source>
</evidence>
<dbReference type="SUPFAM" id="SSF53850">
    <property type="entry name" value="Periplasmic binding protein-like II"/>
    <property type="match status" value="1"/>
</dbReference>
<feature type="compositionally biased region" description="Low complexity" evidence="5">
    <location>
        <begin position="180"/>
        <end position="208"/>
    </location>
</feature>
<feature type="domain" description="LysR substrate-binding" evidence="6">
    <location>
        <begin position="103"/>
        <end position="169"/>
    </location>
</feature>
<evidence type="ECO:0000256" key="2">
    <source>
        <dbReference type="ARBA" id="ARBA00023015"/>
    </source>
</evidence>
<accession>A0A7Y9LUV1</accession>
<dbReference type="PANTHER" id="PTHR30346:SF0">
    <property type="entry name" value="HCA OPERON TRANSCRIPTIONAL ACTIVATOR HCAR"/>
    <property type="match status" value="1"/>
</dbReference>
<dbReference type="EMBL" id="JACBYQ010000002">
    <property type="protein sequence ID" value="NYE96016.1"/>
    <property type="molecule type" value="Genomic_DNA"/>
</dbReference>
<comment type="caution">
    <text evidence="7">The sequence shown here is derived from an EMBL/GenBank/DDBJ whole genome shotgun (WGS) entry which is preliminary data.</text>
</comment>
<feature type="region of interest" description="Disordered" evidence="5">
    <location>
        <begin position="165"/>
        <end position="221"/>
    </location>
</feature>
<proteinExistence type="inferred from homology"/>
<keyword evidence="4" id="KW-0804">Transcription</keyword>
<dbReference type="Pfam" id="PF03466">
    <property type="entry name" value="LysR_substrate"/>
    <property type="match status" value="2"/>
</dbReference>